<evidence type="ECO:0000256" key="1">
    <source>
        <dbReference type="ARBA" id="ARBA00023125"/>
    </source>
</evidence>
<dbReference type="GO" id="GO:0003677">
    <property type="term" value="F:DNA binding"/>
    <property type="evidence" value="ECO:0007669"/>
    <property type="project" value="UniProtKB-KW"/>
</dbReference>
<reference evidence="5 6" key="1">
    <citation type="submission" date="2019-12" db="EMBL/GenBank/DDBJ databases">
        <title>Sporaefaciens musculi gen. nov., sp. nov., a novel bacterium isolated from the caecum of an obese mouse.</title>
        <authorList>
            <person name="Rasmussen T.S."/>
            <person name="Streidl T."/>
            <person name="Hitch T.C.A."/>
            <person name="Wortmann E."/>
            <person name="Deptula P."/>
            <person name="Hansen M."/>
            <person name="Nielsen D.S."/>
            <person name="Clavel T."/>
            <person name="Vogensen F.K."/>
        </authorList>
    </citation>
    <scope>NUCLEOTIDE SEQUENCE [LARGE SCALE GENOMIC DNA]</scope>
    <source>
        <strain evidence="5 6">WCA-9-b2</strain>
    </source>
</reference>
<dbReference type="Pfam" id="PF14287">
    <property type="entry name" value="DUF4368"/>
    <property type="match status" value="1"/>
</dbReference>
<protein>
    <submittedName>
        <fullName evidence="5">DUF4368 domain-containing protein</fullName>
    </submittedName>
</protein>
<keyword evidence="2" id="KW-0233">DNA recombination</keyword>
<dbReference type="InterPro" id="IPR025827">
    <property type="entry name" value="Zn_ribbon_recom_dom"/>
</dbReference>
<evidence type="ECO:0000313" key="6">
    <source>
        <dbReference type="Proteomes" id="UP000460412"/>
    </source>
</evidence>
<dbReference type="InterPro" id="IPR038109">
    <property type="entry name" value="DNA_bind_recomb_sf"/>
</dbReference>
<sequence>MSEPVRGNLWGAYAPFGYKKDPADKNHLIADEETAPTVRYIFQLALEGYGNNKIGKILYEEKIPKPAYYNQEVFGKFLIAEDDIYNWKQSTIIRILRNPLYKGYFWVQRYDRKHFKQQTRGYIPIKERVTIPSDHEAIVDEHTWNTVQEILDRHTKVKPCTSGYDNKFRGILKCADCGNNLTIHTDGRNPDRPLLERTYYLCRIYRVRGAKFCSKHRISAGDLEELVLSDIQFHAGKVIKDREKFMRKVLGQMNTSSANSRANIDKKVAVLEKKLKESDNQFIKLYGDWSKQIISEQQFRLLSAHFEQEKKHYTEQIEKLRAMAENLEDSADKAERLANEMAECAEIKELTTEIVNRLIEKIEVSEPQTINGEKVQNIRIFYKFVGEIN</sequence>
<gene>
    <name evidence="5" type="ORF">GN277_19610</name>
</gene>
<dbReference type="PANTHER" id="PTHR30461">
    <property type="entry name" value="DNA-INVERTASE FROM LAMBDOID PROPHAGE"/>
    <property type="match status" value="1"/>
</dbReference>
<dbReference type="InterPro" id="IPR025378">
    <property type="entry name" value="DUF4368"/>
</dbReference>
<feature type="coiled-coil region" evidence="3">
    <location>
        <begin position="261"/>
        <end position="344"/>
    </location>
</feature>
<accession>A0A7X3MJB9</accession>
<organism evidence="5 6">
    <name type="scientific">Sporofaciens musculi</name>
    <dbReference type="NCBI Taxonomy" id="2681861"/>
    <lineage>
        <taxon>Bacteria</taxon>
        <taxon>Bacillati</taxon>
        <taxon>Bacillota</taxon>
        <taxon>Clostridia</taxon>
        <taxon>Lachnospirales</taxon>
        <taxon>Lachnospiraceae</taxon>
        <taxon>Sporofaciens</taxon>
    </lineage>
</organism>
<evidence type="ECO:0000256" key="3">
    <source>
        <dbReference type="SAM" id="Coils"/>
    </source>
</evidence>
<evidence type="ECO:0000313" key="5">
    <source>
        <dbReference type="EMBL" id="MXP77491.1"/>
    </source>
</evidence>
<feature type="domain" description="Recombinase" evidence="4">
    <location>
        <begin position="15"/>
        <end position="157"/>
    </location>
</feature>
<dbReference type="InterPro" id="IPR050639">
    <property type="entry name" value="SSR_resolvase"/>
</dbReference>
<comment type="caution">
    <text evidence="5">The sequence shown here is derived from an EMBL/GenBank/DDBJ whole genome shotgun (WGS) entry which is preliminary data.</text>
</comment>
<dbReference type="Proteomes" id="UP000460412">
    <property type="component" value="Unassembled WGS sequence"/>
</dbReference>
<dbReference type="GO" id="GO:0000150">
    <property type="term" value="F:DNA strand exchange activity"/>
    <property type="evidence" value="ECO:0007669"/>
    <property type="project" value="InterPro"/>
</dbReference>
<evidence type="ECO:0000259" key="4">
    <source>
        <dbReference type="PROSITE" id="PS51737"/>
    </source>
</evidence>
<dbReference type="AlphaFoldDB" id="A0A7X3MJB9"/>
<proteinExistence type="predicted"/>
<keyword evidence="3" id="KW-0175">Coiled coil</keyword>
<dbReference type="PROSITE" id="PS51737">
    <property type="entry name" value="RECOMBINASE_DNA_BIND"/>
    <property type="match status" value="1"/>
</dbReference>
<keyword evidence="1" id="KW-0238">DNA-binding</keyword>
<dbReference type="RefSeq" id="WP_159756957.1">
    <property type="nucleotide sequence ID" value="NZ_WUQX01000001.1"/>
</dbReference>
<dbReference type="InterPro" id="IPR011109">
    <property type="entry name" value="DNA_bind_recombinase_dom"/>
</dbReference>
<dbReference type="Pfam" id="PF07508">
    <property type="entry name" value="Recombinase"/>
    <property type="match status" value="1"/>
</dbReference>
<dbReference type="PANTHER" id="PTHR30461:SF2">
    <property type="entry name" value="SERINE RECOMBINASE PINE-RELATED"/>
    <property type="match status" value="1"/>
</dbReference>
<evidence type="ECO:0000256" key="2">
    <source>
        <dbReference type="ARBA" id="ARBA00023172"/>
    </source>
</evidence>
<keyword evidence="6" id="KW-1185">Reference proteome</keyword>
<dbReference type="EMBL" id="WUQX01000001">
    <property type="protein sequence ID" value="MXP77491.1"/>
    <property type="molecule type" value="Genomic_DNA"/>
</dbReference>
<dbReference type="Pfam" id="PF13408">
    <property type="entry name" value="Zn_ribbon_recom"/>
    <property type="match status" value="1"/>
</dbReference>
<name>A0A7X3MJB9_9FIRM</name>
<dbReference type="Gene3D" id="3.90.1750.20">
    <property type="entry name" value="Putative Large Serine Recombinase, Chain B, Domain 2"/>
    <property type="match status" value="1"/>
</dbReference>